<keyword evidence="1" id="KW-0805">Transcription regulation</keyword>
<dbReference type="EMBL" id="JANVFU010000012">
    <property type="protein sequence ID" value="KAJ3741408.1"/>
    <property type="molecule type" value="Genomic_DNA"/>
</dbReference>
<keyword evidence="4" id="KW-0539">Nucleus</keyword>
<accession>A0A9W8NV05</accession>
<keyword evidence="2" id="KW-0238">DNA-binding</keyword>
<evidence type="ECO:0000313" key="9">
    <source>
        <dbReference type="Proteomes" id="UP001142393"/>
    </source>
</evidence>
<organism evidence="8 9">
    <name type="scientific">Lentinula detonsa</name>
    <dbReference type="NCBI Taxonomy" id="2804962"/>
    <lineage>
        <taxon>Eukaryota</taxon>
        <taxon>Fungi</taxon>
        <taxon>Dikarya</taxon>
        <taxon>Basidiomycota</taxon>
        <taxon>Agaricomycotina</taxon>
        <taxon>Agaricomycetes</taxon>
        <taxon>Agaricomycetidae</taxon>
        <taxon>Agaricales</taxon>
        <taxon>Marasmiineae</taxon>
        <taxon>Omphalotaceae</taxon>
        <taxon>Lentinula</taxon>
    </lineage>
</organism>
<feature type="region of interest" description="Disordered" evidence="5">
    <location>
        <begin position="596"/>
        <end position="618"/>
    </location>
</feature>
<dbReference type="AlphaFoldDB" id="A0A9W8NV05"/>
<keyword evidence="3" id="KW-0804">Transcription</keyword>
<dbReference type="SMART" id="SM00717">
    <property type="entry name" value="SANT"/>
    <property type="match status" value="5"/>
</dbReference>
<keyword evidence="9" id="KW-1185">Reference proteome</keyword>
<evidence type="ECO:0000256" key="1">
    <source>
        <dbReference type="ARBA" id="ARBA00023015"/>
    </source>
</evidence>
<evidence type="ECO:0000256" key="4">
    <source>
        <dbReference type="ARBA" id="ARBA00023242"/>
    </source>
</evidence>
<dbReference type="InterPro" id="IPR001005">
    <property type="entry name" value="SANT/Myb"/>
</dbReference>
<dbReference type="PANTHER" id="PTHR46621:SF1">
    <property type="entry name" value="SNRNA-ACTIVATING PROTEIN COMPLEX SUBUNIT 4"/>
    <property type="match status" value="1"/>
</dbReference>
<dbReference type="InterPro" id="IPR051575">
    <property type="entry name" value="Myb-like_DNA-bd"/>
</dbReference>
<proteinExistence type="predicted"/>
<feature type="region of interest" description="Disordered" evidence="5">
    <location>
        <begin position="710"/>
        <end position="786"/>
    </location>
</feature>
<feature type="compositionally biased region" description="Polar residues" evidence="5">
    <location>
        <begin position="601"/>
        <end position="614"/>
    </location>
</feature>
<comment type="caution">
    <text evidence="8">The sequence shown here is derived from an EMBL/GenBank/DDBJ whole genome shotgun (WGS) entry which is preliminary data.</text>
</comment>
<dbReference type="GO" id="GO:0019185">
    <property type="term" value="C:snRNA-activating protein complex"/>
    <property type="evidence" value="ECO:0007669"/>
    <property type="project" value="TreeGrafter"/>
</dbReference>
<feature type="compositionally biased region" description="Basic residues" evidence="5">
    <location>
        <begin position="512"/>
        <end position="522"/>
    </location>
</feature>
<evidence type="ECO:0000259" key="7">
    <source>
        <dbReference type="PROSITE" id="PS51294"/>
    </source>
</evidence>
<dbReference type="GO" id="GO:0000978">
    <property type="term" value="F:RNA polymerase II cis-regulatory region sequence-specific DNA binding"/>
    <property type="evidence" value="ECO:0007669"/>
    <property type="project" value="TreeGrafter"/>
</dbReference>
<dbReference type="CDD" id="cd00167">
    <property type="entry name" value="SANT"/>
    <property type="match status" value="3"/>
</dbReference>
<dbReference type="InterPro" id="IPR009057">
    <property type="entry name" value="Homeodomain-like_sf"/>
</dbReference>
<dbReference type="GO" id="GO:0042796">
    <property type="term" value="P:snRNA transcription by RNA polymerase III"/>
    <property type="evidence" value="ECO:0007669"/>
    <property type="project" value="TreeGrafter"/>
</dbReference>
<feature type="compositionally biased region" description="Basic residues" evidence="5">
    <location>
        <begin position="331"/>
        <end position="340"/>
    </location>
</feature>
<sequence length="786" mass="86503">MLSTASARQQIFTTVQFNTKHQYALEKYSQRLTAELQEIDKLLAAADIGDYEDEQPGDIEIQGAARTSGPIPEHELLNPVSPFYSEATKRFNYHTSTLTHAMRPKELDTLTEAVTAELRRLSVLEGQGRGSDVLTADVDKVNWKTIAEKVSDVSYFTRSDRECRTKWFGYHRPGICHTSWSSDELRRLKDIVSEKGEEYKLDWVEIAQELGTSRTPMDCMRHGRKTTQHTWTPEANRKLSEAVQVYGIENWALVALHVSPNVSSNQCQMRYHRSLDPSLNKSPWSRAEDERLDEIVSVLGALNWPEVARHMPGRTNEMCRERYLEGNKLKGQVKGKGKAKAKTDDGNEPLAGEETSEAISRSGWTKEQDEELLRMVGEIGNKWQKISAAMGEVHTNVQCCARYNKLKNSVPPTESTTTTDTAPDRHSRSTSNEQPVKPVPSSRPSTNLNAHPSIAPSRSSRTLTFLPGESHLPILQLMPSSITHSGSSNFSATEDAPPSGHSHASTQAPAKSRPKPKPKLKAKTTGSCEVTNTNTHVHDMYNSNEEHLFSSNSASNPGSGVPPPGAVPISDMRQKRSSRRRTITLSTAIAEDLESYPDATSVPSSIRSGHNQGQIRGWGEEDQGNTSIMEGRDAEGQFGGSEPARHVHGWKAEAAVQDPEADAQVREREGVVAGLVRGWEGNTNRPEDLIGMEGASDVVSVVSPSEVVARTVGSMDETTSSITSMSLKRERKEPNTQNGSSIGSEPNNGSIPTSGREPARKKGRSRKSTANGSVTLRRSSRLSKKS</sequence>
<feature type="domain" description="HTH myb-type" evidence="7">
    <location>
        <begin position="276"/>
        <end position="331"/>
    </location>
</feature>
<dbReference type="PROSITE" id="PS51294">
    <property type="entry name" value="HTH_MYB"/>
    <property type="match status" value="2"/>
</dbReference>
<feature type="domain" description="Myb-like" evidence="6">
    <location>
        <begin position="276"/>
        <end position="323"/>
    </location>
</feature>
<dbReference type="Pfam" id="PF00249">
    <property type="entry name" value="Myb_DNA-binding"/>
    <property type="match status" value="1"/>
</dbReference>
<feature type="region of interest" description="Disordered" evidence="5">
    <location>
        <begin position="407"/>
        <end position="461"/>
    </location>
</feature>
<dbReference type="Gene3D" id="1.10.10.60">
    <property type="entry name" value="Homeodomain-like"/>
    <property type="match status" value="5"/>
</dbReference>
<evidence type="ECO:0000259" key="6">
    <source>
        <dbReference type="PROSITE" id="PS50090"/>
    </source>
</evidence>
<feature type="compositionally biased region" description="Polar residues" evidence="5">
    <location>
        <begin position="442"/>
        <end position="461"/>
    </location>
</feature>
<gene>
    <name evidence="8" type="ORF">DFH05DRAFT_1505994</name>
</gene>
<feature type="compositionally biased region" description="Polar residues" evidence="5">
    <location>
        <begin position="716"/>
        <end position="726"/>
    </location>
</feature>
<evidence type="ECO:0000256" key="3">
    <source>
        <dbReference type="ARBA" id="ARBA00023163"/>
    </source>
</evidence>
<dbReference type="PROSITE" id="PS50090">
    <property type="entry name" value="MYB_LIKE"/>
    <property type="match status" value="4"/>
</dbReference>
<name>A0A9W8NV05_9AGAR</name>
<protein>
    <submittedName>
        <fullName evidence="8">Uncharacterized protein</fullName>
    </submittedName>
</protein>
<dbReference type="GO" id="GO:0001006">
    <property type="term" value="F:RNA polymerase III type 3 promoter sequence-specific DNA binding"/>
    <property type="evidence" value="ECO:0007669"/>
    <property type="project" value="TreeGrafter"/>
</dbReference>
<feature type="region of interest" description="Disordered" evidence="5">
    <location>
        <begin position="547"/>
        <end position="581"/>
    </location>
</feature>
<feature type="domain" description="Myb-like" evidence="6">
    <location>
        <begin position="356"/>
        <end position="407"/>
    </location>
</feature>
<feature type="compositionally biased region" description="Low complexity" evidence="5">
    <location>
        <begin position="550"/>
        <end position="559"/>
    </location>
</feature>
<dbReference type="SUPFAM" id="SSF46689">
    <property type="entry name" value="Homeodomain-like"/>
    <property type="match status" value="4"/>
</dbReference>
<dbReference type="InterPro" id="IPR017930">
    <property type="entry name" value="Myb_dom"/>
</dbReference>
<dbReference type="GO" id="GO:0042795">
    <property type="term" value="P:snRNA transcription by RNA polymerase II"/>
    <property type="evidence" value="ECO:0007669"/>
    <property type="project" value="TreeGrafter"/>
</dbReference>
<dbReference type="Pfam" id="PF13921">
    <property type="entry name" value="Myb_DNA-bind_6"/>
    <property type="match status" value="1"/>
</dbReference>
<dbReference type="PANTHER" id="PTHR46621">
    <property type="entry name" value="SNRNA-ACTIVATING PROTEIN COMPLEX SUBUNIT 4"/>
    <property type="match status" value="1"/>
</dbReference>
<feature type="domain" description="Myb-like" evidence="6">
    <location>
        <begin position="172"/>
        <end position="219"/>
    </location>
</feature>
<feature type="compositionally biased region" description="Polar residues" evidence="5">
    <location>
        <begin position="735"/>
        <end position="753"/>
    </location>
</feature>
<feature type="domain" description="HTH myb-type" evidence="7">
    <location>
        <begin position="356"/>
        <end position="411"/>
    </location>
</feature>
<feature type="region of interest" description="Disordered" evidence="5">
    <location>
        <begin position="331"/>
        <end position="366"/>
    </location>
</feature>
<feature type="region of interest" description="Disordered" evidence="5">
    <location>
        <begin position="483"/>
        <end position="526"/>
    </location>
</feature>
<evidence type="ECO:0000256" key="5">
    <source>
        <dbReference type="SAM" id="MobiDB-lite"/>
    </source>
</evidence>
<evidence type="ECO:0000313" key="8">
    <source>
        <dbReference type="EMBL" id="KAJ3741408.1"/>
    </source>
</evidence>
<feature type="domain" description="Myb-like" evidence="6">
    <location>
        <begin position="223"/>
        <end position="275"/>
    </location>
</feature>
<reference evidence="8 9" key="1">
    <citation type="journal article" date="2023" name="Proc. Natl. Acad. Sci. U.S.A.">
        <title>A global phylogenomic analysis of the shiitake genus Lentinula.</title>
        <authorList>
            <person name="Sierra-Patev S."/>
            <person name="Min B."/>
            <person name="Naranjo-Ortiz M."/>
            <person name="Looney B."/>
            <person name="Konkel Z."/>
            <person name="Slot J.C."/>
            <person name="Sakamoto Y."/>
            <person name="Steenwyk J.L."/>
            <person name="Rokas A."/>
            <person name="Carro J."/>
            <person name="Camarero S."/>
            <person name="Ferreira P."/>
            <person name="Molpeceres G."/>
            <person name="Ruiz-Duenas F.J."/>
            <person name="Serrano A."/>
            <person name="Henrissat B."/>
            <person name="Drula E."/>
            <person name="Hughes K.W."/>
            <person name="Mata J.L."/>
            <person name="Ishikawa N.K."/>
            <person name="Vargas-Isla R."/>
            <person name="Ushijima S."/>
            <person name="Smith C.A."/>
            <person name="Donoghue J."/>
            <person name="Ahrendt S."/>
            <person name="Andreopoulos W."/>
            <person name="He G."/>
            <person name="LaButti K."/>
            <person name="Lipzen A."/>
            <person name="Ng V."/>
            <person name="Riley R."/>
            <person name="Sandor L."/>
            <person name="Barry K."/>
            <person name="Martinez A.T."/>
            <person name="Xiao Y."/>
            <person name="Gibbons J.G."/>
            <person name="Terashima K."/>
            <person name="Grigoriev I.V."/>
            <person name="Hibbett D."/>
        </authorList>
    </citation>
    <scope>NUCLEOTIDE SEQUENCE [LARGE SCALE GENOMIC DNA]</scope>
    <source>
        <strain evidence="8 9">TFB7810</strain>
    </source>
</reference>
<dbReference type="Proteomes" id="UP001142393">
    <property type="component" value="Unassembled WGS sequence"/>
</dbReference>
<evidence type="ECO:0000256" key="2">
    <source>
        <dbReference type="ARBA" id="ARBA00023125"/>
    </source>
</evidence>
<feature type="compositionally biased region" description="Polar residues" evidence="5">
    <location>
        <begin position="483"/>
        <end position="492"/>
    </location>
</feature>